<sequence>MPLFQTYTKYTALVDKDNVLTIADRYFSPSLLGEDYKNNPGASSQLLFHKLMAEKVNHRELVTGQHGCLSINGYDEGKEPLTFSLAYMQLDDAWLIAQIHVVFLENESDFPDVATCPDAYSLDPV</sequence>
<name>A0A1H4BV92_ALKAM</name>
<dbReference type="Proteomes" id="UP000198773">
    <property type="component" value="Unassembled WGS sequence"/>
</dbReference>
<dbReference type="AlphaFoldDB" id="A0A1H4BV92"/>
<keyword evidence="2" id="KW-1185">Reference proteome</keyword>
<evidence type="ECO:0008006" key="3">
    <source>
        <dbReference type="Google" id="ProtNLM"/>
    </source>
</evidence>
<protein>
    <recommendedName>
        <fullName evidence="3">SnoaL-like domain-containing protein</fullName>
    </recommendedName>
</protein>
<dbReference type="EMBL" id="FNRM01000003">
    <property type="protein sequence ID" value="SEA52014.1"/>
    <property type="molecule type" value="Genomic_DNA"/>
</dbReference>
<evidence type="ECO:0000313" key="2">
    <source>
        <dbReference type="Proteomes" id="UP000198773"/>
    </source>
</evidence>
<proteinExistence type="predicted"/>
<reference evidence="1 2" key="1">
    <citation type="submission" date="2016-10" db="EMBL/GenBank/DDBJ databases">
        <authorList>
            <person name="de Groot N.N."/>
        </authorList>
    </citation>
    <scope>NUCLEOTIDE SEQUENCE [LARGE SCALE GENOMIC DNA]</scope>
    <source>
        <strain evidence="1 2">CGMCC 1.3430</strain>
    </source>
</reference>
<organism evidence="1 2">
    <name type="scientific">Alkalimonas amylolytica</name>
    <dbReference type="NCBI Taxonomy" id="152573"/>
    <lineage>
        <taxon>Bacteria</taxon>
        <taxon>Pseudomonadati</taxon>
        <taxon>Pseudomonadota</taxon>
        <taxon>Gammaproteobacteria</taxon>
        <taxon>Alkalimonas</taxon>
    </lineage>
</organism>
<accession>A0A1H4BV92</accession>
<gene>
    <name evidence="1" type="ORF">SAMN04488051_103533</name>
</gene>
<evidence type="ECO:0000313" key="1">
    <source>
        <dbReference type="EMBL" id="SEA52014.1"/>
    </source>
</evidence>